<proteinExistence type="inferred from homology"/>
<feature type="transmembrane region" description="Helical" evidence="7">
    <location>
        <begin position="76"/>
        <end position="96"/>
    </location>
</feature>
<evidence type="ECO:0000256" key="6">
    <source>
        <dbReference type="ARBA" id="ARBA00023136"/>
    </source>
</evidence>
<accession>A0A971S1C8</accession>
<feature type="transmembrane region" description="Helical" evidence="7">
    <location>
        <begin position="159"/>
        <end position="188"/>
    </location>
</feature>
<evidence type="ECO:0000256" key="4">
    <source>
        <dbReference type="ARBA" id="ARBA00022801"/>
    </source>
</evidence>
<evidence type="ECO:0000256" key="2">
    <source>
        <dbReference type="ARBA" id="ARBA00009045"/>
    </source>
</evidence>
<keyword evidence="4" id="KW-0378">Hydrolase</keyword>
<dbReference type="GO" id="GO:0006508">
    <property type="term" value="P:proteolysis"/>
    <property type="evidence" value="ECO:0007669"/>
    <property type="project" value="UniProtKB-KW"/>
</dbReference>
<keyword evidence="6 7" id="KW-0472">Membrane</keyword>
<dbReference type="Gene3D" id="1.20.1540.10">
    <property type="entry name" value="Rhomboid-like"/>
    <property type="match status" value="1"/>
</dbReference>
<dbReference type="FunFam" id="1.20.1540.10:FF:000027">
    <property type="entry name" value="Rhomboid family intramembrane serine protease"/>
    <property type="match status" value="1"/>
</dbReference>
<dbReference type="InterPro" id="IPR050925">
    <property type="entry name" value="Rhomboid_protease_S54"/>
</dbReference>
<sequence>MIPLRDNIAARTPPIITACIVFVNILIFGWMSFALTGPEGQAVYRYYGLVPRELSVSLSTRWDLAPYNVLTVFSSMFLHGGVIHLVGNMLYLWIFGNNVEDAMGHKRFIVFYLLSGIIAALFQFLYDPFSNIPMIGASGAVSGILGAYLVLFPYARIKTLLFIVIFIKIVEIPAIVLLTIWFFMQILYLGHGGVAWYAHIGGFVFGLVTVKLFSRKSAGKARG</sequence>
<protein>
    <submittedName>
        <fullName evidence="9">Rhomboid family intramembrane serine protease</fullName>
    </submittedName>
</protein>
<evidence type="ECO:0000313" key="9">
    <source>
        <dbReference type="EMBL" id="NLW36063.1"/>
    </source>
</evidence>
<dbReference type="InterPro" id="IPR022764">
    <property type="entry name" value="Peptidase_S54_rhomboid_dom"/>
</dbReference>
<evidence type="ECO:0000256" key="1">
    <source>
        <dbReference type="ARBA" id="ARBA00004141"/>
    </source>
</evidence>
<dbReference type="Proteomes" id="UP000777265">
    <property type="component" value="Unassembled WGS sequence"/>
</dbReference>
<keyword evidence="5 7" id="KW-1133">Transmembrane helix</keyword>
<dbReference type="GO" id="GO:0016020">
    <property type="term" value="C:membrane"/>
    <property type="evidence" value="ECO:0007669"/>
    <property type="project" value="UniProtKB-SubCell"/>
</dbReference>
<evidence type="ECO:0000256" key="7">
    <source>
        <dbReference type="SAM" id="Phobius"/>
    </source>
</evidence>
<feature type="domain" description="Peptidase S54 rhomboid" evidence="8">
    <location>
        <begin position="69"/>
        <end position="215"/>
    </location>
</feature>
<dbReference type="GO" id="GO:0004252">
    <property type="term" value="F:serine-type endopeptidase activity"/>
    <property type="evidence" value="ECO:0007669"/>
    <property type="project" value="InterPro"/>
</dbReference>
<organism evidence="9 10">
    <name type="scientific">Syntrophorhabdus aromaticivorans</name>
    <dbReference type="NCBI Taxonomy" id="328301"/>
    <lineage>
        <taxon>Bacteria</taxon>
        <taxon>Pseudomonadati</taxon>
        <taxon>Thermodesulfobacteriota</taxon>
        <taxon>Syntrophorhabdia</taxon>
        <taxon>Syntrophorhabdales</taxon>
        <taxon>Syntrophorhabdaceae</taxon>
        <taxon>Syntrophorhabdus</taxon>
    </lineage>
</organism>
<name>A0A971S1C8_9BACT</name>
<comment type="caution">
    <text evidence="9">The sequence shown here is derived from an EMBL/GenBank/DDBJ whole genome shotgun (WGS) entry which is preliminary data.</text>
</comment>
<feature type="transmembrane region" description="Helical" evidence="7">
    <location>
        <begin position="108"/>
        <end position="126"/>
    </location>
</feature>
<feature type="transmembrane region" description="Helical" evidence="7">
    <location>
        <begin position="194"/>
        <end position="213"/>
    </location>
</feature>
<gene>
    <name evidence="9" type="ORF">GXY80_11385</name>
</gene>
<evidence type="ECO:0000313" key="10">
    <source>
        <dbReference type="Proteomes" id="UP000777265"/>
    </source>
</evidence>
<comment type="subcellular location">
    <subcellularLocation>
        <location evidence="1">Membrane</location>
        <topology evidence="1">Multi-pass membrane protein</topology>
    </subcellularLocation>
</comment>
<dbReference type="EMBL" id="JAAYEE010000210">
    <property type="protein sequence ID" value="NLW36063.1"/>
    <property type="molecule type" value="Genomic_DNA"/>
</dbReference>
<dbReference type="PANTHER" id="PTHR43731">
    <property type="entry name" value="RHOMBOID PROTEASE"/>
    <property type="match status" value="1"/>
</dbReference>
<evidence type="ECO:0000259" key="8">
    <source>
        <dbReference type="Pfam" id="PF01694"/>
    </source>
</evidence>
<dbReference type="AlphaFoldDB" id="A0A971S1C8"/>
<keyword evidence="3 7" id="KW-0812">Transmembrane</keyword>
<keyword evidence="9" id="KW-0645">Protease</keyword>
<dbReference type="SUPFAM" id="SSF144091">
    <property type="entry name" value="Rhomboid-like"/>
    <property type="match status" value="1"/>
</dbReference>
<comment type="similarity">
    <text evidence="2">Belongs to the peptidase S54 family.</text>
</comment>
<feature type="transmembrane region" description="Helical" evidence="7">
    <location>
        <begin position="132"/>
        <end position="152"/>
    </location>
</feature>
<evidence type="ECO:0000256" key="3">
    <source>
        <dbReference type="ARBA" id="ARBA00022692"/>
    </source>
</evidence>
<dbReference type="InterPro" id="IPR035952">
    <property type="entry name" value="Rhomboid-like_sf"/>
</dbReference>
<reference evidence="9" key="2">
    <citation type="submission" date="2020-01" db="EMBL/GenBank/DDBJ databases">
        <authorList>
            <person name="Campanaro S."/>
        </authorList>
    </citation>
    <scope>NUCLEOTIDE SEQUENCE</scope>
    <source>
        <strain evidence="9">AS06rmzACSIP_7</strain>
    </source>
</reference>
<dbReference type="Pfam" id="PF01694">
    <property type="entry name" value="Rhomboid"/>
    <property type="match status" value="1"/>
</dbReference>
<evidence type="ECO:0000256" key="5">
    <source>
        <dbReference type="ARBA" id="ARBA00022989"/>
    </source>
</evidence>
<feature type="transmembrane region" description="Helical" evidence="7">
    <location>
        <begin position="12"/>
        <end position="33"/>
    </location>
</feature>
<reference evidence="9" key="1">
    <citation type="journal article" date="2020" name="Biotechnol. Biofuels">
        <title>New insights from the biogas microbiome by comprehensive genome-resolved metagenomics of nearly 1600 species originating from multiple anaerobic digesters.</title>
        <authorList>
            <person name="Campanaro S."/>
            <person name="Treu L."/>
            <person name="Rodriguez-R L.M."/>
            <person name="Kovalovszki A."/>
            <person name="Ziels R.M."/>
            <person name="Maus I."/>
            <person name="Zhu X."/>
            <person name="Kougias P.G."/>
            <person name="Basile A."/>
            <person name="Luo G."/>
            <person name="Schluter A."/>
            <person name="Konstantinidis K.T."/>
            <person name="Angelidaki I."/>
        </authorList>
    </citation>
    <scope>NUCLEOTIDE SEQUENCE</scope>
    <source>
        <strain evidence="9">AS06rmzACSIP_7</strain>
    </source>
</reference>
<dbReference type="PANTHER" id="PTHR43731:SF14">
    <property type="entry name" value="PRESENILIN-ASSOCIATED RHOMBOID-LIKE PROTEIN, MITOCHONDRIAL"/>
    <property type="match status" value="1"/>
</dbReference>